<organism evidence="1 2">
    <name type="scientific">Roseovarius nubinhibens</name>
    <dbReference type="NCBI Taxonomy" id="314263"/>
    <lineage>
        <taxon>Bacteria</taxon>
        <taxon>Pseudomonadati</taxon>
        <taxon>Pseudomonadota</taxon>
        <taxon>Alphaproteobacteria</taxon>
        <taxon>Rhodobacterales</taxon>
        <taxon>Roseobacteraceae</taxon>
        <taxon>Roseovarius</taxon>
    </lineage>
</organism>
<proteinExistence type="predicted"/>
<dbReference type="EMBL" id="DMVW01000049">
    <property type="protein sequence ID" value="HAR51260.1"/>
    <property type="molecule type" value="Genomic_DNA"/>
</dbReference>
<dbReference type="AlphaFoldDB" id="A0A348W9P8"/>
<evidence type="ECO:0000313" key="2">
    <source>
        <dbReference type="Proteomes" id="UP000264719"/>
    </source>
</evidence>
<sequence>MISKNVTTLIEKLRVTENRTSLLNAFDNALNYKERGKIEEHEFELISSEVEKRLREIAPAQATKKFGPKDGEALRVLSEVYEQLKEDFDLGQNRVGNGVKVGGYMINGTRFVDRYISYKGVNNINVSLAWLQITPDEPPYLELLVRQVGDVGADPLRHEKFAKISDAVTAYRAELDKIVT</sequence>
<gene>
    <name evidence="1" type="ORF">DCS45_05190</name>
</gene>
<dbReference type="RefSeq" id="WP_339856905.1">
    <property type="nucleotide sequence ID" value="NZ_CAXAXR010000060.1"/>
</dbReference>
<evidence type="ECO:0000313" key="1">
    <source>
        <dbReference type="EMBL" id="HAR51260.1"/>
    </source>
</evidence>
<dbReference type="Proteomes" id="UP000264719">
    <property type="component" value="Unassembled WGS sequence"/>
</dbReference>
<accession>A0A348W9P8</accession>
<reference evidence="1 2" key="1">
    <citation type="journal article" date="2018" name="Nat. Biotechnol.">
        <title>A standardized bacterial taxonomy based on genome phylogeny substantially revises the tree of life.</title>
        <authorList>
            <person name="Parks D.H."/>
            <person name="Chuvochina M."/>
            <person name="Waite D.W."/>
            <person name="Rinke C."/>
            <person name="Skarshewski A."/>
            <person name="Chaumeil P.A."/>
            <person name="Hugenholtz P."/>
        </authorList>
    </citation>
    <scope>NUCLEOTIDE SEQUENCE [LARGE SCALE GENOMIC DNA]</scope>
    <source>
        <strain evidence="1">UBA9169</strain>
    </source>
</reference>
<name>A0A348W9P8_9RHOB</name>
<comment type="caution">
    <text evidence="1">The sequence shown here is derived from an EMBL/GenBank/DDBJ whole genome shotgun (WGS) entry which is preliminary data.</text>
</comment>
<protein>
    <submittedName>
        <fullName evidence="1">Uncharacterized protein</fullName>
    </submittedName>
</protein>